<dbReference type="Proteomes" id="UP000886744">
    <property type="component" value="Unassembled WGS sequence"/>
</dbReference>
<dbReference type="SMART" id="SM01340">
    <property type="entry name" value="DNA_mis_repair"/>
    <property type="match status" value="1"/>
</dbReference>
<dbReference type="Pfam" id="PF01119">
    <property type="entry name" value="DNA_mis_repair"/>
    <property type="match status" value="1"/>
</dbReference>
<dbReference type="GO" id="GO:0032300">
    <property type="term" value="C:mismatch repair complex"/>
    <property type="evidence" value="ECO:0007669"/>
    <property type="project" value="InterPro"/>
</dbReference>
<dbReference type="InterPro" id="IPR042121">
    <property type="entry name" value="MutL_C_regsub"/>
</dbReference>
<dbReference type="InterPro" id="IPR042120">
    <property type="entry name" value="MutL_C_dimsub"/>
</dbReference>
<keyword evidence="4 5" id="KW-0234">DNA repair</keyword>
<dbReference type="EMBL" id="DVHI01000037">
    <property type="protein sequence ID" value="HIR62479.1"/>
    <property type="molecule type" value="Genomic_DNA"/>
</dbReference>
<dbReference type="Pfam" id="PF13589">
    <property type="entry name" value="HATPase_c_3"/>
    <property type="match status" value="1"/>
</dbReference>
<keyword evidence="8" id="KW-0378">Hydrolase</keyword>
<sequence length="606" mass="66421">MLRILPPNISNLIAAGEVVQRPSSVVKELVENAIDAGAGSVSVIIEDAGKTLIQVIDDGCGMTPEEARLCFERHATSKIAQASDLDSILTYGFRGEALPSIAAVAEVTLRTRRKGSETGTETVFTPSGLVSQEEAAMPEGTNIAVRNIFYSLPARRKFLKSDNTELRQIIAEFSHVALCRPDVGVRLSHNGKDIYNLRRANTLKQRILEIEGKDMGKELIDVSTSTRIIEISGFVGNPQDARRSAGNQYFFVNGRYFRSPYFHKAVMKAYDKLIPEGTYPSYYLFFSTPPENVDVNIHPSKTEVKFENETEIFELLTAVVREALGRGSFIPTIDFDHDTLPDIPAPSQFHYSKGGGGSFGGGRSVSGKKVDYGAILPETVDFHRHRSTAFATETLSPAEPDVAGYGHIFEDSGAAGSGAGVLQISSRYIATPMRSGLLIVDVRRAKERIFYERYLRQLDDGSPISHQVLFPCDITLPPERYHLLMEDPGRLRQIGFDIEPAGDFTISVKGLPEGFGTDEEAVRKAVDDIVAALMDAGPEGLGKADAREEMARKLARSAVSGTDTRIGGDEARLLVDTLFACAEPEISPAGRRCMFILTEQDIERHL</sequence>
<dbReference type="Pfam" id="PF08676">
    <property type="entry name" value="MutL_C"/>
    <property type="match status" value="1"/>
</dbReference>
<dbReference type="CDD" id="cd16926">
    <property type="entry name" value="HATPase_MutL-MLH-PMS-like"/>
    <property type="match status" value="1"/>
</dbReference>
<evidence type="ECO:0000259" key="7">
    <source>
        <dbReference type="SMART" id="SM01340"/>
    </source>
</evidence>
<dbReference type="SUPFAM" id="SSF55874">
    <property type="entry name" value="ATPase domain of HSP90 chaperone/DNA topoisomerase II/histidine kinase"/>
    <property type="match status" value="1"/>
</dbReference>
<dbReference type="GO" id="GO:0004519">
    <property type="term" value="F:endonuclease activity"/>
    <property type="evidence" value="ECO:0007669"/>
    <property type="project" value="UniProtKB-KW"/>
</dbReference>
<dbReference type="SMART" id="SM00853">
    <property type="entry name" value="MutL_C"/>
    <property type="match status" value="1"/>
</dbReference>
<comment type="caution">
    <text evidence="8">The sequence shown here is derived from an EMBL/GenBank/DDBJ whole genome shotgun (WGS) entry which is preliminary data.</text>
</comment>
<dbReference type="Gene3D" id="3.30.565.10">
    <property type="entry name" value="Histidine kinase-like ATPase, C-terminal domain"/>
    <property type="match status" value="1"/>
</dbReference>
<proteinExistence type="inferred from homology"/>
<dbReference type="FunFam" id="3.30.565.10:FF:000003">
    <property type="entry name" value="DNA mismatch repair endonuclease MutL"/>
    <property type="match status" value="1"/>
</dbReference>
<dbReference type="InterPro" id="IPR014790">
    <property type="entry name" value="MutL_C"/>
</dbReference>
<dbReference type="GO" id="GO:0005524">
    <property type="term" value="F:ATP binding"/>
    <property type="evidence" value="ECO:0007669"/>
    <property type="project" value="InterPro"/>
</dbReference>
<evidence type="ECO:0000256" key="5">
    <source>
        <dbReference type="HAMAP-Rule" id="MF_00149"/>
    </source>
</evidence>
<evidence type="ECO:0000256" key="4">
    <source>
        <dbReference type="ARBA" id="ARBA00023204"/>
    </source>
</evidence>
<dbReference type="Gene3D" id="3.30.230.10">
    <property type="match status" value="1"/>
</dbReference>
<dbReference type="InterPro" id="IPR036890">
    <property type="entry name" value="HATPase_C_sf"/>
</dbReference>
<evidence type="ECO:0000256" key="2">
    <source>
        <dbReference type="ARBA" id="ARBA00021975"/>
    </source>
</evidence>
<dbReference type="InterPro" id="IPR013507">
    <property type="entry name" value="DNA_mismatch_S5_2-like"/>
</dbReference>
<dbReference type="GO" id="GO:0030983">
    <property type="term" value="F:mismatched DNA binding"/>
    <property type="evidence" value="ECO:0007669"/>
    <property type="project" value="InterPro"/>
</dbReference>
<protein>
    <recommendedName>
        <fullName evidence="2 5">DNA mismatch repair protein MutL</fullName>
    </recommendedName>
</protein>
<dbReference type="CDD" id="cd00782">
    <property type="entry name" value="MutL_Trans"/>
    <property type="match status" value="1"/>
</dbReference>
<dbReference type="SUPFAM" id="SSF118116">
    <property type="entry name" value="DNA mismatch repair protein MutL"/>
    <property type="match status" value="1"/>
</dbReference>
<accession>A0A9D1E114</accession>
<keyword evidence="3 5" id="KW-0227">DNA damage</keyword>
<keyword evidence="8" id="KW-0255">Endonuclease</keyword>
<dbReference type="PROSITE" id="PS00058">
    <property type="entry name" value="DNA_MISMATCH_REPAIR_1"/>
    <property type="match status" value="1"/>
</dbReference>
<evidence type="ECO:0000256" key="3">
    <source>
        <dbReference type="ARBA" id="ARBA00022763"/>
    </source>
</evidence>
<dbReference type="SUPFAM" id="SSF54211">
    <property type="entry name" value="Ribosomal protein S5 domain 2-like"/>
    <property type="match status" value="1"/>
</dbReference>
<dbReference type="InterPro" id="IPR020568">
    <property type="entry name" value="Ribosomal_Su5_D2-typ_SF"/>
</dbReference>
<organism evidence="8 9">
    <name type="scientific">Candidatus Coprenecus avistercoris</name>
    <dbReference type="NCBI Taxonomy" id="2840730"/>
    <lineage>
        <taxon>Bacteria</taxon>
        <taxon>Pseudomonadati</taxon>
        <taxon>Bacteroidota</taxon>
        <taxon>Bacteroidia</taxon>
        <taxon>Bacteroidales</taxon>
        <taxon>Rikenellaceae</taxon>
        <taxon>Rikenellaceae incertae sedis</taxon>
        <taxon>Candidatus Coprenecus</taxon>
    </lineage>
</organism>
<dbReference type="Gene3D" id="3.30.1370.100">
    <property type="entry name" value="MutL, C-terminal domain, regulatory subdomain"/>
    <property type="match status" value="1"/>
</dbReference>
<name>A0A9D1E114_9BACT</name>
<dbReference type="AlphaFoldDB" id="A0A9D1E114"/>
<dbReference type="PANTHER" id="PTHR10073">
    <property type="entry name" value="DNA MISMATCH REPAIR PROTEIN MLH, PMS, MUTL"/>
    <property type="match status" value="1"/>
</dbReference>
<dbReference type="HAMAP" id="MF_00149">
    <property type="entry name" value="DNA_mis_repair"/>
    <property type="match status" value="1"/>
</dbReference>
<dbReference type="InterPro" id="IPR014762">
    <property type="entry name" value="DNA_mismatch_repair_CS"/>
</dbReference>
<dbReference type="GO" id="GO:0006298">
    <property type="term" value="P:mismatch repair"/>
    <property type="evidence" value="ECO:0007669"/>
    <property type="project" value="UniProtKB-UniRule"/>
</dbReference>
<dbReference type="InterPro" id="IPR020667">
    <property type="entry name" value="DNA_mismatch_repair_MutL"/>
</dbReference>
<comment type="similarity">
    <text evidence="1 5">Belongs to the DNA mismatch repair MutL/HexB family.</text>
</comment>
<dbReference type="NCBIfam" id="TIGR00585">
    <property type="entry name" value="mutl"/>
    <property type="match status" value="1"/>
</dbReference>
<gene>
    <name evidence="5 8" type="primary">mutL</name>
    <name evidence="8" type="ORF">IAC94_03020</name>
</gene>
<keyword evidence="8" id="KW-0540">Nuclease</keyword>
<reference evidence="8" key="1">
    <citation type="submission" date="2020-10" db="EMBL/GenBank/DDBJ databases">
        <authorList>
            <person name="Gilroy R."/>
        </authorList>
    </citation>
    <scope>NUCLEOTIDE SEQUENCE</scope>
    <source>
        <strain evidence="8">ChiHjej13B12-12457</strain>
    </source>
</reference>
<comment type="function">
    <text evidence="5">This protein is involved in the repair of mismatches in DNA. It is required for dam-dependent methyl-directed DNA mismatch repair. May act as a 'molecular matchmaker', a protein that promotes the formation of a stable complex between two or more DNA-binding proteins in an ATP-dependent manner without itself being part of a final effector complex.</text>
</comment>
<dbReference type="InterPro" id="IPR038973">
    <property type="entry name" value="MutL/Mlh/Pms-like"/>
</dbReference>
<evidence type="ECO:0000256" key="1">
    <source>
        <dbReference type="ARBA" id="ARBA00006082"/>
    </source>
</evidence>
<dbReference type="InterPro" id="IPR002099">
    <property type="entry name" value="MutL/Mlh/PMS"/>
</dbReference>
<evidence type="ECO:0000313" key="9">
    <source>
        <dbReference type="Proteomes" id="UP000886744"/>
    </source>
</evidence>
<evidence type="ECO:0000259" key="6">
    <source>
        <dbReference type="SMART" id="SM00853"/>
    </source>
</evidence>
<feature type="domain" description="DNA mismatch repair protein S5" evidence="7">
    <location>
        <begin position="207"/>
        <end position="325"/>
    </location>
</feature>
<dbReference type="InterPro" id="IPR014721">
    <property type="entry name" value="Ribsml_uS5_D2-typ_fold_subgr"/>
</dbReference>
<feature type="domain" description="MutL C-terminal dimerisation" evidence="6">
    <location>
        <begin position="421"/>
        <end position="566"/>
    </location>
</feature>
<reference evidence="8" key="2">
    <citation type="journal article" date="2021" name="PeerJ">
        <title>Extensive microbial diversity within the chicken gut microbiome revealed by metagenomics and culture.</title>
        <authorList>
            <person name="Gilroy R."/>
            <person name="Ravi A."/>
            <person name="Getino M."/>
            <person name="Pursley I."/>
            <person name="Horton D.L."/>
            <person name="Alikhan N.F."/>
            <person name="Baker D."/>
            <person name="Gharbi K."/>
            <person name="Hall N."/>
            <person name="Watson M."/>
            <person name="Adriaenssens E.M."/>
            <person name="Foster-Nyarko E."/>
            <person name="Jarju S."/>
            <person name="Secka A."/>
            <person name="Antonio M."/>
            <person name="Oren A."/>
            <person name="Chaudhuri R.R."/>
            <person name="La Ragione R."/>
            <person name="Hildebrand F."/>
            <person name="Pallen M.J."/>
        </authorList>
    </citation>
    <scope>NUCLEOTIDE SEQUENCE</scope>
    <source>
        <strain evidence="8">ChiHjej13B12-12457</strain>
    </source>
</reference>
<dbReference type="InterPro" id="IPR037198">
    <property type="entry name" value="MutL_C_sf"/>
</dbReference>
<dbReference type="Gene3D" id="3.30.1540.20">
    <property type="entry name" value="MutL, C-terminal domain, dimerisation subdomain"/>
    <property type="match status" value="1"/>
</dbReference>
<dbReference type="GO" id="GO:0140664">
    <property type="term" value="F:ATP-dependent DNA damage sensor activity"/>
    <property type="evidence" value="ECO:0007669"/>
    <property type="project" value="InterPro"/>
</dbReference>
<dbReference type="GO" id="GO:0016887">
    <property type="term" value="F:ATP hydrolysis activity"/>
    <property type="evidence" value="ECO:0007669"/>
    <property type="project" value="InterPro"/>
</dbReference>
<evidence type="ECO:0000313" key="8">
    <source>
        <dbReference type="EMBL" id="HIR62479.1"/>
    </source>
</evidence>
<dbReference type="PANTHER" id="PTHR10073:SF12">
    <property type="entry name" value="DNA MISMATCH REPAIR PROTEIN MLH1"/>
    <property type="match status" value="1"/>
</dbReference>